<reference evidence="1 2" key="1">
    <citation type="submission" date="2019-02" db="EMBL/GenBank/DDBJ databases">
        <authorList>
            <consortium name="Pathogen Informatics"/>
        </authorList>
    </citation>
    <scope>NUCLEOTIDE SEQUENCE [LARGE SCALE GENOMIC DNA]</scope>
    <source>
        <strain evidence="1 2">3012STDY6756504</strain>
    </source>
</reference>
<gene>
    <name evidence="1" type="ORF">NCTC10797_02893</name>
</gene>
<protein>
    <recommendedName>
        <fullName evidence="3">NIPSNAP family protein</fullName>
    </recommendedName>
</protein>
<dbReference type="AlphaFoldDB" id="A0A4U8W3Q5"/>
<proteinExistence type="predicted"/>
<name>A0A4U8W3Q5_9NOCA</name>
<dbReference type="RefSeq" id="WP_130917456.1">
    <property type="nucleotide sequence ID" value="NZ_LR215973.1"/>
</dbReference>
<dbReference type="SUPFAM" id="SSF54909">
    <property type="entry name" value="Dimeric alpha+beta barrel"/>
    <property type="match status" value="1"/>
</dbReference>
<dbReference type="EMBL" id="LR215973">
    <property type="protein sequence ID" value="VFA99114.1"/>
    <property type="molecule type" value="Genomic_DNA"/>
</dbReference>
<dbReference type="InterPro" id="IPR011008">
    <property type="entry name" value="Dimeric_a/b-barrel"/>
</dbReference>
<organism evidence="1 2">
    <name type="scientific">Nocardia cyriacigeorgica</name>
    <dbReference type="NCBI Taxonomy" id="135487"/>
    <lineage>
        <taxon>Bacteria</taxon>
        <taxon>Bacillati</taxon>
        <taxon>Actinomycetota</taxon>
        <taxon>Actinomycetes</taxon>
        <taxon>Mycobacteriales</taxon>
        <taxon>Nocardiaceae</taxon>
        <taxon>Nocardia</taxon>
    </lineage>
</organism>
<sequence>MRIYQLRMYTLATWDALERYRSVHYLRHLTSFPAFDIGLHGLWAEDSDVPRLYALLSYPAHADPADVAARYLASPELRSDMEGFDTADILEVTATQLTPAPGSPML</sequence>
<evidence type="ECO:0000313" key="2">
    <source>
        <dbReference type="Proteomes" id="UP000290439"/>
    </source>
</evidence>
<evidence type="ECO:0008006" key="3">
    <source>
        <dbReference type="Google" id="ProtNLM"/>
    </source>
</evidence>
<evidence type="ECO:0000313" key="1">
    <source>
        <dbReference type="EMBL" id="VFA99114.1"/>
    </source>
</evidence>
<dbReference type="Proteomes" id="UP000290439">
    <property type="component" value="Chromosome"/>
</dbReference>
<accession>A0A4U8W3Q5</accession>